<dbReference type="PANTHER" id="PTHR11271:SF6">
    <property type="entry name" value="GUANINE DEAMINASE"/>
    <property type="match status" value="1"/>
</dbReference>
<dbReference type="UniPathway" id="UPA00603">
    <property type="reaction ID" value="UER00660"/>
</dbReference>
<dbReference type="PANTHER" id="PTHR11271">
    <property type="entry name" value="GUANINE DEAMINASE"/>
    <property type="match status" value="1"/>
</dbReference>
<name>A0A0H3FAA6_RAHSY</name>
<dbReference type="NCBIfam" id="TIGR02967">
    <property type="entry name" value="guan_deamin"/>
    <property type="match status" value="1"/>
</dbReference>
<organism evidence="10 11">
    <name type="scientific">Rahnella sp. (strain Y9602)</name>
    <dbReference type="NCBI Taxonomy" id="2703885"/>
    <lineage>
        <taxon>Bacteria</taxon>
        <taxon>Pseudomonadati</taxon>
        <taxon>Pseudomonadota</taxon>
        <taxon>Gammaproteobacteria</taxon>
        <taxon>Enterobacterales</taxon>
        <taxon>Yersiniaceae</taxon>
        <taxon>Rahnella</taxon>
    </lineage>
</organism>
<evidence type="ECO:0000256" key="1">
    <source>
        <dbReference type="ARBA" id="ARBA00004984"/>
    </source>
</evidence>
<dbReference type="GO" id="GO:0008892">
    <property type="term" value="F:guanine deaminase activity"/>
    <property type="evidence" value="ECO:0007669"/>
    <property type="project" value="UniProtKB-UniRule"/>
</dbReference>
<keyword evidence="5 8" id="KW-0378">Hydrolase</keyword>
<dbReference type="GO" id="GO:0008270">
    <property type="term" value="F:zinc ion binding"/>
    <property type="evidence" value="ECO:0007669"/>
    <property type="project" value="UniProtKB-UniRule"/>
</dbReference>
<feature type="domain" description="Amidohydrolase-related" evidence="9">
    <location>
        <begin position="77"/>
        <end position="436"/>
    </location>
</feature>
<dbReference type="InterPro" id="IPR032466">
    <property type="entry name" value="Metal_Hydrolase"/>
</dbReference>
<evidence type="ECO:0000256" key="8">
    <source>
        <dbReference type="RuleBase" id="RU366009"/>
    </source>
</evidence>
<evidence type="ECO:0000259" key="9">
    <source>
        <dbReference type="Pfam" id="PF01979"/>
    </source>
</evidence>
<dbReference type="CDD" id="cd01303">
    <property type="entry name" value="GDEase"/>
    <property type="match status" value="1"/>
</dbReference>
<evidence type="ECO:0000256" key="5">
    <source>
        <dbReference type="ARBA" id="ARBA00022801"/>
    </source>
</evidence>
<evidence type="ECO:0000256" key="2">
    <source>
        <dbReference type="ARBA" id="ARBA00006745"/>
    </source>
</evidence>
<evidence type="ECO:0000256" key="6">
    <source>
        <dbReference type="ARBA" id="ARBA00022833"/>
    </source>
</evidence>
<comment type="similarity">
    <text evidence="2 8">Belongs to the metallo-dependent hydrolases superfamily. ATZ/TRZ family.</text>
</comment>
<dbReference type="RefSeq" id="WP_013575530.1">
    <property type="nucleotide sequence ID" value="NC_015061.1"/>
</dbReference>
<evidence type="ECO:0000256" key="3">
    <source>
        <dbReference type="ARBA" id="ARBA00012781"/>
    </source>
</evidence>
<dbReference type="Gene3D" id="2.30.40.10">
    <property type="entry name" value="Urease, subunit C, domain 1"/>
    <property type="match status" value="1"/>
</dbReference>
<reference evidence="10 11" key="2">
    <citation type="journal article" date="2012" name="J. Bacteriol.">
        <title>Complete Genome Sequence of Rahnella sp. Strain Y9602, a Gammaproteobacterium Isolate from Metal- and Radionuclide-Contaminated Soil.</title>
        <authorList>
            <person name="Martinez R.J."/>
            <person name="Bruce D."/>
            <person name="Detter C."/>
            <person name="Goodwin L.A."/>
            <person name="Han J."/>
            <person name="Han C.S."/>
            <person name="Held B."/>
            <person name="Land M.L."/>
            <person name="Mikhailova N."/>
            <person name="Nolan M."/>
            <person name="Pennacchio L."/>
            <person name="Pitluck S."/>
            <person name="Tapia R."/>
            <person name="Woyke T."/>
            <person name="Sobecky P.A."/>
        </authorList>
    </citation>
    <scope>NUCLEOTIDE SEQUENCE [LARGE SCALE GENOMIC DNA]</scope>
    <source>
        <strain evidence="10 11">Y9602</strain>
    </source>
</reference>
<dbReference type="InterPro" id="IPR011059">
    <property type="entry name" value="Metal-dep_hydrolase_composite"/>
</dbReference>
<dbReference type="NCBIfam" id="NF006679">
    <property type="entry name" value="PRK09228.1"/>
    <property type="match status" value="1"/>
</dbReference>
<dbReference type="GO" id="GO:0005829">
    <property type="term" value="C:cytosol"/>
    <property type="evidence" value="ECO:0007669"/>
    <property type="project" value="TreeGrafter"/>
</dbReference>
<proteinExistence type="inferred from homology"/>
<dbReference type="EMBL" id="CP002505">
    <property type="protein sequence ID" value="ADW73829.1"/>
    <property type="molecule type" value="Genomic_DNA"/>
</dbReference>
<dbReference type="OrthoDB" id="9787621at2"/>
<dbReference type="EC" id="3.5.4.3" evidence="3 7"/>
<comment type="cofactor">
    <cofactor evidence="8">
        <name>Zn(2+)</name>
        <dbReference type="ChEBI" id="CHEBI:29105"/>
    </cofactor>
    <text evidence="8">Binds 1 zinc ion per subunit.</text>
</comment>
<accession>A0A0H3FAA6</accession>
<dbReference type="AlphaFoldDB" id="A0A0H3FAA6"/>
<comment type="function">
    <text evidence="8">Catalyzes the hydrolytic deamination of guanine, producing xanthine and ammonia.</text>
</comment>
<gene>
    <name evidence="10" type="ordered locus">Rahaq_2219</name>
</gene>
<evidence type="ECO:0000256" key="7">
    <source>
        <dbReference type="NCBIfam" id="TIGR02967"/>
    </source>
</evidence>
<dbReference type="Pfam" id="PF01979">
    <property type="entry name" value="Amidohydro_1"/>
    <property type="match status" value="1"/>
</dbReference>
<dbReference type="KEGG" id="rah:Rahaq_2219"/>
<dbReference type="InterPro" id="IPR006680">
    <property type="entry name" value="Amidohydro-rel"/>
</dbReference>
<dbReference type="SUPFAM" id="SSF51338">
    <property type="entry name" value="Composite domain of metallo-dependent hydrolases"/>
    <property type="match status" value="1"/>
</dbReference>
<evidence type="ECO:0000313" key="10">
    <source>
        <dbReference type="EMBL" id="ADW73829.1"/>
    </source>
</evidence>
<dbReference type="InterPro" id="IPR051607">
    <property type="entry name" value="Metallo-dep_hydrolases"/>
</dbReference>
<keyword evidence="6 8" id="KW-0862">Zinc</keyword>
<dbReference type="FunFam" id="3.20.20.140:FF:000022">
    <property type="entry name" value="Guanine deaminase"/>
    <property type="match status" value="1"/>
</dbReference>
<comment type="pathway">
    <text evidence="1 8">Purine metabolism; guanine degradation; xanthine from guanine: step 1/1.</text>
</comment>
<dbReference type="Gene3D" id="3.20.20.140">
    <property type="entry name" value="Metal-dependent hydrolases"/>
    <property type="match status" value="1"/>
</dbReference>
<dbReference type="Proteomes" id="UP000007257">
    <property type="component" value="Chromosome"/>
</dbReference>
<dbReference type="InterPro" id="IPR014311">
    <property type="entry name" value="Guanine_deaminase"/>
</dbReference>
<comment type="catalytic activity">
    <reaction evidence="8">
        <text>guanine + H2O + H(+) = xanthine + NH4(+)</text>
        <dbReference type="Rhea" id="RHEA:14665"/>
        <dbReference type="ChEBI" id="CHEBI:15377"/>
        <dbReference type="ChEBI" id="CHEBI:15378"/>
        <dbReference type="ChEBI" id="CHEBI:16235"/>
        <dbReference type="ChEBI" id="CHEBI:17712"/>
        <dbReference type="ChEBI" id="CHEBI:28938"/>
        <dbReference type="EC" id="3.5.4.3"/>
    </reaction>
</comment>
<evidence type="ECO:0000256" key="4">
    <source>
        <dbReference type="ARBA" id="ARBA00022723"/>
    </source>
</evidence>
<keyword evidence="4 8" id="KW-0479">Metal-binding</keyword>
<sequence>MSQIITRAVRGNFFDIREPVLRPEDLEAQVRYIEDGLMLLSGGTIIWLGSWQEGEGKLAQARKTAVLEIDDYRDKLIVPGFVDTHIHYPQTEMIGAYGEQLLEWLTRYTFPTEQQYHCADYARRMSKFFISQLLLNGTTTALVFGTVHPQSVDALFKEASDINMRLVAGKVMMDKNAPDALLETPEESERDTRGLIARWHNRQRLSYALTPRFAPTSSPELLQKVRLLKQEFPDVYMHTHLSENVAELSWVKEMHPEHQHYLDVYHQYGLTGERCVFAHCLHLDDSEWDCLHDTDSTIAFCPTSNLFLGSGLFNLQKSWQKQIRVGMGTDVGAGTTFNMLETLSEAYKVGQLQRYRLSAFEAFYHATLGGARALHLDDKIGNFSTGKEADFVVLEPGVSALQKLRAANSKTLAEKLFVLMTLGDDRNVYCTYVDGEPAYVRDAQREELSA</sequence>
<reference evidence="11" key="1">
    <citation type="submission" date="2011-01" db="EMBL/GenBank/DDBJ databases">
        <title>Complete sequence of chromosome of Rahnella sp. Y9602.</title>
        <authorList>
            <consortium name="US DOE Joint Genome Institute"/>
            <person name="Lucas S."/>
            <person name="Copeland A."/>
            <person name="Lapidus A."/>
            <person name="Cheng J.-F."/>
            <person name="Goodwin L."/>
            <person name="Pitluck S."/>
            <person name="Lu M."/>
            <person name="Detter J.C."/>
            <person name="Han C."/>
            <person name="Tapia R."/>
            <person name="Land M."/>
            <person name="Hauser L."/>
            <person name="Kyrpides N."/>
            <person name="Ivanova N."/>
            <person name="Ovchinnikova G."/>
            <person name="Pagani I."/>
            <person name="Sobecky P.A."/>
            <person name="Martinez R.J."/>
            <person name="Woyke T."/>
        </authorList>
    </citation>
    <scope>NUCLEOTIDE SEQUENCE [LARGE SCALE GENOMIC DNA]</scope>
    <source>
        <strain evidence="11">Y9602</strain>
    </source>
</reference>
<protein>
    <recommendedName>
        <fullName evidence="3 7">Guanine deaminase</fullName>
        <shortName evidence="8">Guanase</shortName>
        <ecNumber evidence="3 7">3.5.4.3</ecNumber>
    </recommendedName>
    <alternativeName>
        <fullName evidence="8">Guanine aminohydrolase</fullName>
    </alternativeName>
</protein>
<dbReference type="eggNOG" id="COG0402">
    <property type="taxonomic scope" value="Bacteria"/>
</dbReference>
<dbReference type="SUPFAM" id="SSF51556">
    <property type="entry name" value="Metallo-dependent hydrolases"/>
    <property type="match status" value="1"/>
</dbReference>
<dbReference type="GO" id="GO:0006147">
    <property type="term" value="P:guanine catabolic process"/>
    <property type="evidence" value="ECO:0007669"/>
    <property type="project" value="UniProtKB-UniRule"/>
</dbReference>
<evidence type="ECO:0000313" key="11">
    <source>
        <dbReference type="Proteomes" id="UP000007257"/>
    </source>
</evidence>
<dbReference type="HOGENOM" id="CLU_012358_0_2_6"/>